<protein>
    <submittedName>
        <fullName evidence="3">DUF881 domain-containing protein</fullName>
    </submittedName>
</protein>
<comment type="caution">
    <text evidence="3">The sequence shown here is derived from an EMBL/GenBank/DDBJ whole genome shotgun (WGS) entry which is preliminary data.</text>
</comment>
<sequence length="241" mass="25483">MSEPGSTDRRRGSVAVGVVAALAGVLFATSATLFEDDADRSPTNLVDLARVETARLEDNEAEVSALRTQRDALVAAQQPLAEPDTGSSGLTALAAGRTPVTGPGVVVELWDAPVPPDLTASGLHPDDLVVHQQDLEAVINALWTGGAEAMMIQDQRITSTSSVRCVGNVLLLHGRHYSPPYRISAIGDPEALREAVETSAEVAVYLQYVDALGLGWSFTEDEEIEMPAYTGSLRLNHAQAG</sequence>
<evidence type="ECO:0000256" key="2">
    <source>
        <dbReference type="SAM" id="Phobius"/>
    </source>
</evidence>
<evidence type="ECO:0000256" key="1">
    <source>
        <dbReference type="ARBA" id="ARBA00009108"/>
    </source>
</evidence>
<reference evidence="3 4" key="1">
    <citation type="submission" date="2020-08" db="EMBL/GenBank/DDBJ databases">
        <title>A Genomic Blueprint of the Chicken Gut Microbiome.</title>
        <authorList>
            <person name="Gilroy R."/>
            <person name="Ravi A."/>
            <person name="Getino M."/>
            <person name="Pursley I."/>
            <person name="Horton D.L."/>
            <person name="Alikhan N.-F."/>
            <person name="Baker D."/>
            <person name="Gharbi K."/>
            <person name="Hall N."/>
            <person name="Watson M."/>
            <person name="Adriaenssens E.M."/>
            <person name="Foster-Nyarko E."/>
            <person name="Jarju S."/>
            <person name="Secka A."/>
            <person name="Antonio M."/>
            <person name="Oren A."/>
            <person name="Chaudhuri R."/>
            <person name="La Ragione R.M."/>
            <person name="Hildebrand F."/>
            <person name="Pallen M.J."/>
        </authorList>
    </citation>
    <scope>NUCLEOTIDE SEQUENCE [LARGE SCALE GENOMIC DNA]</scope>
    <source>
        <strain evidence="3 4">Sa1BUA1</strain>
    </source>
</reference>
<name>A0ABR8Z102_9MICO</name>
<dbReference type="RefSeq" id="WP_251839111.1">
    <property type="nucleotide sequence ID" value="NZ_JACSPO010000002.1"/>
</dbReference>
<keyword evidence="2" id="KW-1133">Transmembrane helix</keyword>
<proteinExistence type="inferred from homology"/>
<dbReference type="Gene3D" id="3.30.70.1880">
    <property type="entry name" value="Protein of unknown function DUF881"/>
    <property type="match status" value="1"/>
</dbReference>
<accession>A0ABR8Z102</accession>
<dbReference type="PANTHER" id="PTHR37313">
    <property type="entry name" value="UPF0749 PROTEIN RV1825"/>
    <property type="match status" value="1"/>
</dbReference>
<keyword evidence="2" id="KW-0472">Membrane</keyword>
<organism evidence="3 4">
    <name type="scientific">Oceanitalea stevensii</name>
    <dbReference type="NCBI Taxonomy" id="2763072"/>
    <lineage>
        <taxon>Bacteria</taxon>
        <taxon>Bacillati</taxon>
        <taxon>Actinomycetota</taxon>
        <taxon>Actinomycetes</taxon>
        <taxon>Micrococcales</taxon>
        <taxon>Bogoriellaceae</taxon>
        <taxon>Georgenia</taxon>
    </lineage>
</organism>
<dbReference type="InterPro" id="IPR010273">
    <property type="entry name" value="DUF881"/>
</dbReference>
<keyword evidence="4" id="KW-1185">Reference proteome</keyword>
<dbReference type="Pfam" id="PF05949">
    <property type="entry name" value="DUF881"/>
    <property type="match status" value="1"/>
</dbReference>
<comment type="similarity">
    <text evidence="1">Belongs to the UPF0749 family.</text>
</comment>
<dbReference type="EMBL" id="JACSPO010000002">
    <property type="protein sequence ID" value="MBD8061990.1"/>
    <property type="molecule type" value="Genomic_DNA"/>
</dbReference>
<feature type="transmembrane region" description="Helical" evidence="2">
    <location>
        <begin position="12"/>
        <end position="34"/>
    </location>
</feature>
<dbReference type="PANTHER" id="PTHR37313:SF4">
    <property type="entry name" value="CONSERVED MEMBRANE PROTEIN-RELATED"/>
    <property type="match status" value="1"/>
</dbReference>
<gene>
    <name evidence="3" type="ORF">H9624_06605</name>
</gene>
<evidence type="ECO:0000313" key="4">
    <source>
        <dbReference type="Proteomes" id="UP000661894"/>
    </source>
</evidence>
<dbReference type="Proteomes" id="UP000661894">
    <property type="component" value="Unassembled WGS sequence"/>
</dbReference>
<keyword evidence="2" id="KW-0812">Transmembrane</keyword>
<evidence type="ECO:0000313" key="3">
    <source>
        <dbReference type="EMBL" id="MBD8061990.1"/>
    </source>
</evidence>